<feature type="transmembrane region" description="Helical" evidence="10">
    <location>
        <begin position="275"/>
        <end position="295"/>
    </location>
</feature>
<keyword evidence="10" id="KW-1003">Cell membrane</keyword>
<feature type="domain" description="G-protein coupled receptors family 1 profile" evidence="11">
    <location>
        <begin position="43"/>
        <end position="295"/>
    </location>
</feature>
<dbReference type="PRINTS" id="PR00237">
    <property type="entry name" value="GPCRRHODOPSN"/>
</dbReference>
<comment type="similarity">
    <text evidence="9">Belongs to the G-protein coupled receptor 1 family.</text>
</comment>
<dbReference type="FunFam" id="1.20.1070.10:FF:000006">
    <property type="entry name" value="Olfactory receptor"/>
    <property type="match status" value="1"/>
</dbReference>
<comment type="subcellular location">
    <subcellularLocation>
        <location evidence="10">Cell membrane</location>
        <topology evidence="10">Multi-pass membrane protein</topology>
    </subcellularLocation>
    <subcellularLocation>
        <location evidence="2">Membrane</location>
        <topology evidence="2">Multi-pass membrane protein</topology>
    </subcellularLocation>
</comment>
<keyword evidence="9" id="KW-0297">G-protein coupled receptor</keyword>
<evidence type="ECO:0000256" key="10">
    <source>
        <dbReference type="RuleBase" id="RU363047"/>
    </source>
</evidence>
<feature type="transmembrane region" description="Helical" evidence="10">
    <location>
        <begin position="142"/>
        <end position="166"/>
    </location>
</feature>
<evidence type="ECO:0000256" key="9">
    <source>
        <dbReference type="RuleBase" id="RU000688"/>
    </source>
</evidence>
<protein>
    <recommendedName>
        <fullName evidence="10">Olfactory receptor</fullName>
    </recommendedName>
</protein>
<accession>A0A8C5M3P5</accession>
<dbReference type="InterPro" id="IPR050402">
    <property type="entry name" value="OR51/52/56-like"/>
</dbReference>
<dbReference type="SUPFAM" id="SSF81321">
    <property type="entry name" value="Family A G protein-coupled receptor-like"/>
    <property type="match status" value="1"/>
</dbReference>
<feature type="transmembrane region" description="Helical" evidence="10">
    <location>
        <begin position="213"/>
        <end position="231"/>
    </location>
</feature>
<evidence type="ECO:0000256" key="2">
    <source>
        <dbReference type="ARBA" id="ARBA00004141"/>
    </source>
</evidence>
<proteinExistence type="inferred from homology"/>
<keyword evidence="9" id="KW-0675">Receptor</keyword>
<evidence type="ECO:0000313" key="12">
    <source>
        <dbReference type="Ensembl" id="ENSLLEP00000007382.1"/>
    </source>
</evidence>
<feature type="transmembrane region" description="Helical" evidence="10">
    <location>
        <begin position="243"/>
        <end position="263"/>
    </location>
</feature>
<dbReference type="InterPro" id="IPR017452">
    <property type="entry name" value="GPCR_Rhodpsn_7TM"/>
</dbReference>
<dbReference type="Proteomes" id="UP000694569">
    <property type="component" value="Unplaced"/>
</dbReference>
<dbReference type="GO" id="GO:0004930">
    <property type="term" value="F:G protein-coupled receptor activity"/>
    <property type="evidence" value="ECO:0007669"/>
    <property type="project" value="UniProtKB-KW"/>
</dbReference>
<keyword evidence="5 10" id="KW-0552">Olfaction</keyword>
<feature type="transmembrane region" description="Helical" evidence="10">
    <location>
        <begin position="59"/>
        <end position="78"/>
    </location>
</feature>
<evidence type="ECO:0000256" key="3">
    <source>
        <dbReference type="ARBA" id="ARBA00022606"/>
    </source>
</evidence>
<dbReference type="PANTHER" id="PTHR26450">
    <property type="entry name" value="OLFACTORY RECEPTOR 56B1-RELATED"/>
    <property type="match status" value="1"/>
</dbReference>
<evidence type="ECO:0000313" key="13">
    <source>
        <dbReference type="Proteomes" id="UP000694569"/>
    </source>
</evidence>
<sequence>MDIVNTSSFHPEHFILKGIPGLENSHFLLSILFSSMYILALVGNSILALLITITESLHQPMYIFLVMLAVTDVFLSSTTVPKTLSIFWFRSHEISFNGCLIQVFLIHFLSGIESAILLLMAYDRYVAICFPLTYTTNMTNTFIKRSAVLAVIRDLCLITPLVFLLIRLPYRQSNVIEHTYCEHMGMARLATADILVNVVYGLIAIFFTSVTDVFVIAVSYFVIIRAVLRLPSTEARFKAFNTCVSHICVLLMFYVPAFFSFIVHRVGHKVISLQVHILLANLYFLFPPMMNPIIYGVKTKEIRHHPCSMVYSHRSFNLVVWWVYFVRLQGTTVDQL</sequence>
<dbReference type="OrthoDB" id="5969463at2759"/>
<dbReference type="InterPro" id="IPR000276">
    <property type="entry name" value="GPCR_Rhodpsn"/>
</dbReference>
<dbReference type="Pfam" id="PF13853">
    <property type="entry name" value="7tm_4"/>
    <property type="match status" value="1"/>
</dbReference>
<dbReference type="PROSITE" id="PS00237">
    <property type="entry name" value="G_PROTEIN_RECEP_F1_1"/>
    <property type="match status" value="1"/>
</dbReference>
<dbReference type="PANTHER" id="PTHR26450:SF32">
    <property type="entry name" value="OLFACTORY RECEPTOR 52B6"/>
    <property type="match status" value="1"/>
</dbReference>
<evidence type="ECO:0000256" key="7">
    <source>
        <dbReference type="ARBA" id="ARBA00023136"/>
    </source>
</evidence>
<feature type="transmembrane region" description="Helical" evidence="10">
    <location>
        <begin position="27"/>
        <end position="53"/>
    </location>
</feature>
<evidence type="ECO:0000256" key="4">
    <source>
        <dbReference type="ARBA" id="ARBA00022692"/>
    </source>
</evidence>
<keyword evidence="4 9" id="KW-0812">Transmembrane</keyword>
<evidence type="ECO:0000259" key="11">
    <source>
        <dbReference type="PROSITE" id="PS50262"/>
    </source>
</evidence>
<evidence type="ECO:0000256" key="1">
    <source>
        <dbReference type="ARBA" id="ARBA00002936"/>
    </source>
</evidence>
<dbReference type="GO" id="GO:0005886">
    <property type="term" value="C:plasma membrane"/>
    <property type="evidence" value="ECO:0007669"/>
    <property type="project" value="UniProtKB-SubCell"/>
</dbReference>
<evidence type="ECO:0000256" key="5">
    <source>
        <dbReference type="ARBA" id="ARBA00022725"/>
    </source>
</evidence>
<dbReference type="InterPro" id="IPR000725">
    <property type="entry name" value="Olfact_rcpt"/>
</dbReference>
<dbReference type="GeneTree" id="ENSGT01090000260043"/>
<keyword evidence="6 10" id="KW-1133">Transmembrane helix</keyword>
<dbReference type="GO" id="GO:0004984">
    <property type="term" value="F:olfactory receptor activity"/>
    <property type="evidence" value="ECO:0007669"/>
    <property type="project" value="InterPro"/>
</dbReference>
<reference evidence="12" key="2">
    <citation type="submission" date="2025-09" db="UniProtKB">
        <authorList>
            <consortium name="Ensembl"/>
        </authorList>
    </citation>
    <scope>IDENTIFICATION</scope>
</reference>
<keyword evidence="8 9" id="KW-0807">Transducer</keyword>
<name>A0A8C5M3P5_9ANUR</name>
<organism evidence="12 13">
    <name type="scientific">Leptobrachium leishanense</name>
    <name type="common">Leishan spiny toad</name>
    <dbReference type="NCBI Taxonomy" id="445787"/>
    <lineage>
        <taxon>Eukaryota</taxon>
        <taxon>Metazoa</taxon>
        <taxon>Chordata</taxon>
        <taxon>Craniata</taxon>
        <taxon>Vertebrata</taxon>
        <taxon>Euteleostomi</taxon>
        <taxon>Amphibia</taxon>
        <taxon>Batrachia</taxon>
        <taxon>Anura</taxon>
        <taxon>Pelobatoidea</taxon>
        <taxon>Megophryidae</taxon>
        <taxon>Leptobrachium</taxon>
    </lineage>
</organism>
<evidence type="ECO:0000256" key="6">
    <source>
        <dbReference type="ARBA" id="ARBA00022989"/>
    </source>
</evidence>
<dbReference type="AlphaFoldDB" id="A0A8C5M3P5"/>
<keyword evidence="13" id="KW-1185">Reference proteome</keyword>
<dbReference type="Ensembl" id="ENSLLET00000007685.1">
    <property type="protein sequence ID" value="ENSLLEP00000007382.1"/>
    <property type="gene ID" value="ENSLLEG00000004674.1"/>
</dbReference>
<evidence type="ECO:0000256" key="8">
    <source>
        <dbReference type="ARBA" id="ARBA00023224"/>
    </source>
</evidence>
<feature type="transmembrane region" description="Helical" evidence="10">
    <location>
        <begin position="99"/>
        <end position="122"/>
    </location>
</feature>
<comment type="function">
    <text evidence="1">Odorant receptor.</text>
</comment>
<keyword evidence="7 10" id="KW-0472">Membrane</keyword>
<dbReference type="PRINTS" id="PR00245">
    <property type="entry name" value="OLFACTORYR"/>
</dbReference>
<reference evidence="12" key="1">
    <citation type="submission" date="2025-08" db="UniProtKB">
        <authorList>
            <consortium name="Ensembl"/>
        </authorList>
    </citation>
    <scope>IDENTIFICATION</scope>
</reference>
<keyword evidence="3 10" id="KW-0716">Sensory transduction</keyword>
<dbReference type="Gene3D" id="1.20.1070.10">
    <property type="entry name" value="Rhodopsin 7-helix transmembrane proteins"/>
    <property type="match status" value="1"/>
</dbReference>
<dbReference type="PROSITE" id="PS50262">
    <property type="entry name" value="G_PROTEIN_RECEP_F1_2"/>
    <property type="match status" value="1"/>
</dbReference>